<feature type="domain" description="Purine catabolism PurC-like" evidence="1">
    <location>
        <begin position="7"/>
        <end position="128"/>
    </location>
</feature>
<organism evidence="3 4">
    <name type="scientific">Mangrovactinospora gilvigrisea</name>
    <dbReference type="NCBI Taxonomy" id="1428644"/>
    <lineage>
        <taxon>Bacteria</taxon>
        <taxon>Bacillati</taxon>
        <taxon>Actinomycetota</taxon>
        <taxon>Actinomycetes</taxon>
        <taxon>Kitasatosporales</taxon>
        <taxon>Streptomycetaceae</taxon>
        <taxon>Mangrovactinospora</taxon>
    </lineage>
</organism>
<gene>
    <name evidence="3" type="ORF">BIV57_15280</name>
</gene>
<sequence>MQPTIRQILALPVLAAGRPEVVGGGERLDRAVRWVHISESADLTGLLEGGELVLTTGLPLVGGPEAADRYLRNLTDQHAAGLVVELGTHLREVPPHLGELADAAGLPVAVLRRTIRFVHVTRDVHRLIVADRYHEVEFARTVHEVFTSLNIARADTAGIVGRAAQILGRPLVLEDLGRRVLAFDARGGTAAALLDGWERRSRMRDDPPGDAAPDSWTSVPVGFGAERWGRLVLPEPAEDADRARMVLERAAQSLQLHRMLRQEQDELVLHAHGGLLDDLLSGRIADDAEAAARAAALGLAPGARHVPLALRDVGDRPGADALTQGQRDRRLLAAARQAVASSGRTALAAPRRAGTVALLVSCPDPRAADRVAEEVCGALRSAGAAGWAAGTAAPAAALTEAAARLAEAEHVAEVAAAMPGGAGLGRPLRAADVRLRGLLALLRDDHRVQAFAESELGPLLRHDARTGEDLVGLLRTHLAGGASKTATAQATGLSRPTLYARLRLVERVLGVSLEAAESRTSLHTALMVVDGLRGGR</sequence>
<dbReference type="InterPro" id="IPR051448">
    <property type="entry name" value="CdaR-like_regulators"/>
</dbReference>
<dbReference type="STRING" id="1428644.BIV57_15280"/>
<protein>
    <submittedName>
        <fullName evidence="3">PucR family transcriptional regulator</fullName>
    </submittedName>
</protein>
<dbReference type="InterPro" id="IPR025736">
    <property type="entry name" value="PucR_C-HTH_dom"/>
</dbReference>
<dbReference type="OrthoDB" id="2973014at2"/>
<dbReference type="PANTHER" id="PTHR33744">
    <property type="entry name" value="CARBOHYDRATE DIACID REGULATOR"/>
    <property type="match status" value="1"/>
</dbReference>
<dbReference type="InterPro" id="IPR042070">
    <property type="entry name" value="PucR_C-HTH_sf"/>
</dbReference>
<reference evidence="3 4" key="1">
    <citation type="submission" date="2016-10" db="EMBL/GenBank/DDBJ databases">
        <title>Genome sequence of Streptomyces gilvigriseus MUSC 26.</title>
        <authorList>
            <person name="Lee L.-H."/>
            <person name="Ser H.-L."/>
        </authorList>
    </citation>
    <scope>NUCLEOTIDE SEQUENCE [LARGE SCALE GENOMIC DNA]</scope>
    <source>
        <strain evidence="3 4">MUSC 26</strain>
    </source>
</reference>
<dbReference type="InterPro" id="IPR012914">
    <property type="entry name" value="PucR_dom"/>
</dbReference>
<evidence type="ECO:0000259" key="1">
    <source>
        <dbReference type="Pfam" id="PF07905"/>
    </source>
</evidence>
<keyword evidence="4" id="KW-1185">Reference proteome</keyword>
<dbReference type="Pfam" id="PF07905">
    <property type="entry name" value="PucR"/>
    <property type="match status" value="1"/>
</dbReference>
<evidence type="ECO:0000313" key="4">
    <source>
        <dbReference type="Proteomes" id="UP000243342"/>
    </source>
</evidence>
<dbReference type="Pfam" id="PF13556">
    <property type="entry name" value="HTH_30"/>
    <property type="match status" value="1"/>
</dbReference>
<dbReference type="EMBL" id="MLCF01000083">
    <property type="protein sequence ID" value="OIV36617.1"/>
    <property type="molecule type" value="Genomic_DNA"/>
</dbReference>
<accession>A0A1J7BT24</accession>
<evidence type="ECO:0000259" key="2">
    <source>
        <dbReference type="Pfam" id="PF13556"/>
    </source>
</evidence>
<dbReference type="Proteomes" id="UP000243342">
    <property type="component" value="Unassembled WGS sequence"/>
</dbReference>
<dbReference type="Gene3D" id="1.10.10.2840">
    <property type="entry name" value="PucR C-terminal helix-turn-helix domain"/>
    <property type="match status" value="1"/>
</dbReference>
<feature type="domain" description="PucR C-terminal helix-turn-helix" evidence="2">
    <location>
        <begin position="470"/>
        <end position="527"/>
    </location>
</feature>
<comment type="caution">
    <text evidence="3">The sequence shown here is derived from an EMBL/GenBank/DDBJ whole genome shotgun (WGS) entry which is preliminary data.</text>
</comment>
<proteinExistence type="predicted"/>
<dbReference type="PANTHER" id="PTHR33744:SF1">
    <property type="entry name" value="DNA-BINDING TRANSCRIPTIONAL ACTIVATOR ADER"/>
    <property type="match status" value="1"/>
</dbReference>
<dbReference type="RefSeq" id="WP_071657420.1">
    <property type="nucleotide sequence ID" value="NZ_MLCF01000083.1"/>
</dbReference>
<name>A0A1J7BT24_9ACTN</name>
<evidence type="ECO:0000313" key="3">
    <source>
        <dbReference type="EMBL" id="OIV36617.1"/>
    </source>
</evidence>
<dbReference type="AlphaFoldDB" id="A0A1J7BT24"/>